<reference evidence="2 3" key="1">
    <citation type="submission" date="2019-09" db="EMBL/GenBank/DDBJ databases">
        <title>Genome sequence of Clostridium sp. EA1.</title>
        <authorList>
            <person name="Poehlein A."/>
            <person name="Bengelsdorf F.R."/>
            <person name="Daniel R."/>
        </authorList>
    </citation>
    <scope>NUCLEOTIDE SEQUENCE [LARGE SCALE GENOMIC DNA]</scope>
    <source>
        <strain evidence="2 3">EA1</strain>
    </source>
</reference>
<sequence>MDLSVCVFGDSVSKGVIFDSVLKKYTLLRDSFANRISGSFPVMIRNYSIFGCTVTKGMDLLRRHWNELSNFDYTVLEFGGNDCDFDWADISENPEREHLPKTPVGIFEQKYTELIEQVKRSGSRPVLLTLPPIDAKRYFAWISKGLNAGAILKFLGDIEHIYRWHERYNLAVCRVAKECSVPLIDISSAFLEKHNYQTLLCEDGIHPNENGHRLISGVIGDTIRNLRTATA</sequence>
<dbReference type="InterPro" id="IPR051532">
    <property type="entry name" value="Ester_Hydrolysis_Enzymes"/>
</dbReference>
<name>A0A6N8HW62_9FIRM</name>
<dbReference type="Pfam" id="PF13472">
    <property type="entry name" value="Lipase_GDSL_2"/>
    <property type="match status" value="1"/>
</dbReference>
<dbReference type="PANTHER" id="PTHR30383">
    <property type="entry name" value="THIOESTERASE 1/PROTEASE 1/LYSOPHOSPHOLIPASE L1"/>
    <property type="match status" value="1"/>
</dbReference>
<proteinExistence type="predicted"/>
<evidence type="ECO:0000313" key="2">
    <source>
        <dbReference type="EMBL" id="MVB09835.1"/>
    </source>
</evidence>
<dbReference type="Proteomes" id="UP000469440">
    <property type="component" value="Unassembled WGS sequence"/>
</dbReference>
<comment type="caution">
    <text evidence="2">The sequence shown here is derived from an EMBL/GenBank/DDBJ whole genome shotgun (WGS) entry which is preliminary data.</text>
</comment>
<dbReference type="PANTHER" id="PTHR30383:SF5">
    <property type="entry name" value="SGNH HYDROLASE-TYPE ESTERASE DOMAIN-CONTAINING PROTEIN"/>
    <property type="match status" value="1"/>
</dbReference>
<dbReference type="InterPro" id="IPR013830">
    <property type="entry name" value="SGNH_hydro"/>
</dbReference>
<dbReference type="RefSeq" id="WP_066644952.1">
    <property type="nucleotide sequence ID" value="NZ_VWXL01000014.1"/>
</dbReference>
<keyword evidence="2" id="KW-0378">Hydrolase</keyword>
<evidence type="ECO:0000259" key="1">
    <source>
        <dbReference type="Pfam" id="PF13472"/>
    </source>
</evidence>
<organism evidence="2 3">
    <name type="scientific">Caproicibacter fermentans</name>
    <dbReference type="NCBI Taxonomy" id="2576756"/>
    <lineage>
        <taxon>Bacteria</taxon>
        <taxon>Bacillati</taxon>
        <taxon>Bacillota</taxon>
        <taxon>Clostridia</taxon>
        <taxon>Eubacteriales</taxon>
        <taxon>Acutalibacteraceae</taxon>
        <taxon>Caproicibacter</taxon>
    </lineage>
</organism>
<protein>
    <submittedName>
        <fullName evidence="2">GDSL-like Lipase/Acylhydrolase family protein</fullName>
    </submittedName>
</protein>
<evidence type="ECO:0000313" key="3">
    <source>
        <dbReference type="Proteomes" id="UP000469440"/>
    </source>
</evidence>
<gene>
    <name evidence="2" type="ORF">CAFE_05000</name>
</gene>
<keyword evidence="3" id="KW-1185">Reference proteome</keyword>
<accession>A0A6N8HW62</accession>
<dbReference type="EMBL" id="VWXL01000014">
    <property type="protein sequence ID" value="MVB09835.1"/>
    <property type="molecule type" value="Genomic_DNA"/>
</dbReference>
<dbReference type="Gene3D" id="3.40.50.1110">
    <property type="entry name" value="SGNH hydrolase"/>
    <property type="match status" value="1"/>
</dbReference>
<dbReference type="GO" id="GO:0004622">
    <property type="term" value="F:phosphatidylcholine lysophospholipase activity"/>
    <property type="evidence" value="ECO:0007669"/>
    <property type="project" value="TreeGrafter"/>
</dbReference>
<dbReference type="OrthoDB" id="2513075at2"/>
<feature type="domain" description="SGNH hydrolase-type esterase" evidence="1">
    <location>
        <begin position="7"/>
        <end position="214"/>
    </location>
</feature>
<dbReference type="SUPFAM" id="SSF52266">
    <property type="entry name" value="SGNH hydrolase"/>
    <property type="match status" value="1"/>
</dbReference>
<dbReference type="AlphaFoldDB" id="A0A6N8HW62"/>
<dbReference type="CDD" id="cd00229">
    <property type="entry name" value="SGNH_hydrolase"/>
    <property type="match status" value="1"/>
</dbReference>
<dbReference type="InterPro" id="IPR036514">
    <property type="entry name" value="SGNH_hydro_sf"/>
</dbReference>